<keyword evidence="6 9" id="KW-0406">Ion transport</keyword>
<evidence type="ECO:0000256" key="9">
    <source>
        <dbReference type="RuleBase" id="RU010713"/>
    </source>
</evidence>
<keyword evidence="2 9" id="KW-0813">Transport</keyword>
<dbReference type="PANTHER" id="PTHR11893">
    <property type="entry name" value="INNEXIN"/>
    <property type="match status" value="1"/>
</dbReference>
<evidence type="ECO:0000256" key="8">
    <source>
        <dbReference type="ARBA" id="ARBA00023303"/>
    </source>
</evidence>
<dbReference type="Pfam" id="PF00876">
    <property type="entry name" value="Innexin"/>
    <property type="match status" value="1"/>
</dbReference>
<evidence type="ECO:0000256" key="1">
    <source>
        <dbReference type="ARBA" id="ARBA00004651"/>
    </source>
</evidence>
<keyword evidence="10" id="KW-1185">Reference proteome</keyword>
<sequence>MIGLESDLRRILTVTLKARHDDLTDQLNRLIMVKLFLVCCLIMGISWFTDSINCIVPAINTVETAFVSQACWIQGFYVFKPLMTRFDVAFFGIPRDIDSNGLLASGELCTVQPSFGIASDKCIPMEKIFYLQYQWMPFLIGSLSAVYYIPYVFFLQANSDMISLKAAVMGKEKPSKIVSMFFGCKPQRFLQLRVVSSIFVKSLYLIVNIGTFVFLNFLLNGEYYKYGVKWANWSKQSNADAFDYMGKKTNPRPGSQLLPPFGYCELFESSKDIKYTVANKHKFVCELSQHVLYQYCLLVLWFFIIGGIIVSALGIFFHVYQYVHLICVRYSYKGHKNMFLKTLTLREFLYLDLIKTKNNKLYEEVIENLELQSSVKMRNGRSHHTSVTEIDLLTK</sequence>
<evidence type="ECO:0000256" key="3">
    <source>
        <dbReference type="ARBA" id="ARBA00022475"/>
    </source>
</evidence>
<feature type="transmembrane region" description="Helical" evidence="9">
    <location>
        <begin position="198"/>
        <end position="219"/>
    </location>
</feature>
<dbReference type="InterPro" id="IPR000990">
    <property type="entry name" value="Innexin"/>
</dbReference>
<dbReference type="PANTHER" id="PTHR11893:SF10">
    <property type="entry name" value="INNEXIN-6"/>
    <property type="match status" value="1"/>
</dbReference>
<dbReference type="GeneID" id="101234286"/>
<evidence type="ECO:0000256" key="4">
    <source>
        <dbReference type="ARBA" id="ARBA00022692"/>
    </source>
</evidence>
<evidence type="ECO:0000313" key="11">
    <source>
        <dbReference type="RefSeq" id="XP_065652169.1"/>
    </source>
</evidence>
<feature type="transmembrane region" description="Helical" evidence="9">
    <location>
        <begin position="135"/>
        <end position="155"/>
    </location>
</feature>
<organism evidence="10 11">
    <name type="scientific">Hydra vulgaris</name>
    <name type="common">Hydra</name>
    <name type="synonym">Hydra attenuata</name>
    <dbReference type="NCBI Taxonomy" id="6087"/>
    <lineage>
        <taxon>Eukaryota</taxon>
        <taxon>Metazoa</taxon>
        <taxon>Cnidaria</taxon>
        <taxon>Hydrozoa</taxon>
        <taxon>Hydroidolina</taxon>
        <taxon>Anthoathecata</taxon>
        <taxon>Aplanulata</taxon>
        <taxon>Hydridae</taxon>
        <taxon>Hydra</taxon>
    </lineage>
</organism>
<evidence type="ECO:0000313" key="10">
    <source>
        <dbReference type="Proteomes" id="UP001652625"/>
    </source>
</evidence>
<dbReference type="RefSeq" id="XP_065652169.1">
    <property type="nucleotide sequence ID" value="XM_065796097.1"/>
</dbReference>
<keyword evidence="5 9" id="KW-1133">Transmembrane helix</keyword>
<keyword evidence="4 9" id="KW-0812">Transmembrane</keyword>
<evidence type="ECO:0000256" key="2">
    <source>
        <dbReference type="ARBA" id="ARBA00022448"/>
    </source>
</evidence>
<feature type="transmembrane region" description="Helical" evidence="9">
    <location>
        <begin position="292"/>
        <end position="320"/>
    </location>
</feature>
<comment type="similarity">
    <text evidence="9">Belongs to the pannexin family.</text>
</comment>
<keyword evidence="3" id="KW-1003">Cell membrane</keyword>
<protein>
    <recommendedName>
        <fullName evidence="9">Innexin</fullName>
    </recommendedName>
</protein>
<dbReference type="Proteomes" id="UP001652625">
    <property type="component" value="Chromosome 04"/>
</dbReference>
<comment type="function">
    <text evidence="9">Structural component of the gap junctions.</text>
</comment>
<evidence type="ECO:0000256" key="6">
    <source>
        <dbReference type="ARBA" id="ARBA00023065"/>
    </source>
</evidence>
<evidence type="ECO:0000256" key="5">
    <source>
        <dbReference type="ARBA" id="ARBA00022989"/>
    </source>
</evidence>
<name>A0ABM4BSP3_HYDVU</name>
<evidence type="ECO:0000256" key="7">
    <source>
        <dbReference type="ARBA" id="ARBA00023136"/>
    </source>
</evidence>
<dbReference type="PROSITE" id="PS51013">
    <property type="entry name" value="PANNEXIN"/>
    <property type="match status" value="1"/>
</dbReference>
<comment type="subcellular location">
    <subcellularLocation>
        <location evidence="1 9">Cell membrane</location>
        <topology evidence="1 9">Multi-pass membrane protein</topology>
    </subcellularLocation>
</comment>
<keyword evidence="8 9" id="KW-0407">Ion channel</keyword>
<feature type="transmembrane region" description="Helical" evidence="9">
    <location>
        <begin position="27"/>
        <end position="48"/>
    </location>
</feature>
<accession>A0ABM4BSP3</accession>
<reference evidence="11" key="1">
    <citation type="submission" date="2025-08" db="UniProtKB">
        <authorList>
            <consortium name="RefSeq"/>
        </authorList>
    </citation>
    <scope>IDENTIFICATION</scope>
</reference>
<proteinExistence type="inferred from homology"/>
<keyword evidence="7 9" id="KW-0472">Membrane</keyword>
<gene>
    <name evidence="11" type="primary">LOC101234286</name>
    <name evidence="9" type="synonym">inx</name>
</gene>